<dbReference type="RefSeq" id="WP_074673403.1">
    <property type="nucleotide sequence ID" value="NZ_FNTB01000001.1"/>
</dbReference>
<accession>A0A1H4QV04</accession>
<sequence>MKKIYLLLFTLLLIGCEKDAPENNSTDETQIDLITGINIRSFVNSPATRLGNPNINNNNNFIAFPNPPIGTLFITSNNVISDVWIVPSTAEKSFQQVDFNEILKSDLYTENEINSLSDSKFLNQNSNNLTLNLENLDVGYYKVFVKINGTFYWENIYSSDGSQEIEELIDFWK</sequence>
<dbReference type="AlphaFoldDB" id="A0A1H4QV04"/>
<proteinExistence type="predicted"/>
<organism evidence="1 2">
    <name type="scientific">Maribacter dokdonensis</name>
    <dbReference type="NCBI Taxonomy" id="320912"/>
    <lineage>
        <taxon>Bacteria</taxon>
        <taxon>Pseudomonadati</taxon>
        <taxon>Bacteroidota</taxon>
        <taxon>Flavobacteriia</taxon>
        <taxon>Flavobacteriales</taxon>
        <taxon>Flavobacteriaceae</taxon>
        <taxon>Maribacter</taxon>
    </lineage>
</organism>
<dbReference type="PROSITE" id="PS51257">
    <property type="entry name" value="PROKAR_LIPOPROTEIN"/>
    <property type="match status" value="1"/>
</dbReference>
<reference evidence="1 2" key="1">
    <citation type="submission" date="2016-10" db="EMBL/GenBank/DDBJ databases">
        <authorList>
            <person name="de Groot N.N."/>
        </authorList>
    </citation>
    <scope>NUCLEOTIDE SEQUENCE [LARGE SCALE GENOMIC DNA]</scope>
    <source>
        <strain evidence="1 2">MAR_2009_71</strain>
    </source>
</reference>
<protein>
    <recommendedName>
        <fullName evidence="3">Lipoprotein</fullName>
    </recommendedName>
</protein>
<gene>
    <name evidence="1" type="ORF">SAMN05192540_2682</name>
</gene>
<name>A0A1H4QV04_9FLAO</name>
<evidence type="ECO:0000313" key="2">
    <source>
        <dbReference type="Proteomes" id="UP000183038"/>
    </source>
</evidence>
<dbReference type="EMBL" id="FNTB01000001">
    <property type="protein sequence ID" value="SEC23402.1"/>
    <property type="molecule type" value="Genomic_DNA"/>
</dbReference>
<evidence type="ECO:0000313" key="1">
    <source>
        <dbReference type="EMBL" id="SEC23402.1"/>
    </source>
</evidence>
<dbReference type="Proteomes" id="UP000183038">
    <property type="component" value="Unassembled WGS sequence"/>
</dbReference>
<dbReference type="OrthoDB" id="1441720at2"/>
<evidence type="ECO:0008006" key="3">
    <source>
        <dbReference type="Google" id="ProtNLM"/>
    </source>
</evidence>